<proteinExistence type="predicted"/>
<protein>
    <submittedName>
        <fullName evidence="1">Uncharacterized protein</fullName>
    </submittedName>
</protein>
<dbReference type="Proteomes" id="UP001176941">
    <property type="component" value="Chromosome 11"/>
</dbReference>
<evidence type="ECO:0000313" key="1">
    <source>
        <dbReference type="EMBL" id="CAI9154862.1"/>
    </source>
</evidence>
<evidence type="ECO:0000313" key="2">
    <source>
        <dbReference type="Proteomes" id="UP001176941"/>
    </source>
</evidence>
<gene>
    <name evidence="1" type="ORF">MRATA1EN1_LOCUS3824</name>
</gene>
<organism evidence="1 2">
    <name type="scientific">Rangifer tarandus platyrhynchus</name>
    <name type="common">Svalbard reindeer</name>
    <dbReference type="NCBI Taxonomy" id="3082113"/>
    <lineage>
        <taxon>Eukaryota</taxon>
        <taxon>Metazoa</taxon>
        <taxon>Chordata</taxon>
        <taxon>Craniata</taxon>
        <taxon>Vertebrata</taxon>
        <taxon>Euteleostomi</taxon>
        <taxon>Mammalia</taxon>
        <taxon>Eutheria</taxon>
        <taxon>Laurasiatheria</taxon>
        <taxon>Artiodactyla</taxon>
        <taxon>Ruminantia</taxon>
        <taxon>Pecora</taxon>
        <taxon>Cervidae</taxon>
        <taxon>Odocoileinae</taxon>
        <taxon>Rangifer</taxon>
    </lineage>
</organism>
<sequence>MAAGLCAEALRLRCELQPSARSTELAFCYTAAFRQPSVSHVVVYMCQRGSPGSPFTAPTHYTVSQQGLADYDTQAASSSPIALSISPLLLEEPDIKVFLTKSPEVGSAGAGSLGKAVSNQTVPSFSSLCSSGFVPSGMFHEEDKMATAASDSVLAPEDLKPEVLGWGQERRSSR</sequence>
<keyword evidence="2" id="KW-1185">Reference proteome</keyword>
<reference evidence="1" key="1">
    <citation type="submission" date="2023-04" db="EMBL/GenBank/DDBJ databases">
        <authorList>
            <consortium name="ELIXIR-Norway"/>
        </authorList>
    </citation>
    <scope>NUCLEOTIDE SEQUENCE [LARGE SCALE GENOMIC DNA]</scope>
</reference>
<accession>A0ABN8XZS9</accession>
<dbReference type="EMBL" id="OX459947">
    <property type="protein sequence ID" value="CAI9154862.1"/>
    <property type="molecule type" value="Genomic_DNA"/>
</dbReference>
<name>A0ABN8XZS9_RANTA</name>